<accession>A0ABR2ZL71</accession>
<feature type="compositionally biased region" description="Basic and acidic residues" evidence="1">
    <location>
        <begin position="696"/>
        <end position="713"/>
    </location>
</feature>
<protein>
    <submittedName>
        <fullName evidence="2">Uncharacterized protein</fullName>
    </submittedName>
</protein>
<dbReference type="Proteomes" id="UP001437256">
    <property type="component" value="Unassembled WGS sequence"/>
</dbReference>
<evidence type="ECO:0000256" key="1">
    <source>
        <dbReference type="SAM" id="MobiDB-lite"/>
    </source>
</evidence>
<gene>
    <name evidence="2" type="ORF">AAF712_010696</name>
</gene>
<dbReference type="EMBL" id="JBBXMP010000105">
    <property type="protein sequence ID" value="KAL0062417.1"/>
    <property type="molecule type" value="Genomic_DNA"/>
</dbReference>
<feature type="compositionally biased region" description="Acidic residues" evidence="1">
    <location>
        <begin position="657"/>
        <end position="672"/>
    </location>
</feature>
<feature type="compositionally biased region" description="Basic residues" evidence="1">
    <location>
        <begin position="383"/>
        <end position="395"/>
    </location>
</feature>
<feature type="region of interest" description="Disordered" evidence="1">
    <location>
        <begin position="346"/>
        <end position="395"/>
    </location>
</feature>
<keyword evidence="3" id="KW-1185">Reference proteome</keyword>
<comment type="caution">
    <text evidence="2">The sequence shown here is derived from an EMBL/GenBank/DDBJ whole genome shotgun (WGS) entry which is preliminary data.</text>
</comment>
<feature type="compositionally biased region" description="Basic and acidic residues" evidence="1">
    <location>
        <begin position="346"/>
        <end position="381"/>
    </location>
</feature>
<proteinExistence type="predicted"/>
<reference evidence="2 3" key="1">
    <citation type="submission" date="2024-05" db="EMBL/GenBank/DDBJ databases">
        <title>A draft genome resource for the thread blight pathogen Marasmius tenuissimus strain MS-2.</title>
        <authorList>
            <person name="Yulfo-Soto G.E."/>
            <person name="Baruah I.K."/>
            <person name="Amoako-Attah I."/>
            <person name="Bukari Y."/>
            <person name="Meinhardt L.W."/>
            <person name="Bailey B.A."/>
            <person name="Cohen S.P."/>
        </authorList>
    </citation>
    <scope>NUCLEOTIDE SEQUENCE [LARGE SCALE GENOMIC DNA]</scope>
    <source>
        <strain evidence="2 3">MS-2</strain>
    </source>
</reference>
<feature type="region of interest" description="Disordered" evidence="1">
    <location>
        <begin position="650"/>
        <end position="729"/>
    </location>
</feature>
<dbReference type="Pfam" id="PF18759">
    <property type="entry name" value="Plavaka"/>
    <property type="match status" value="1"/>
</dbReference>
<evidence type="ECO:0000313" key="2">
    <source>
        <dbReference type="EMBL" id="KAL0062417.1"/>
    </source>
</evidence>
<dbReference type="InterPro" id="IPR041078">
    <property type="entry name" value="Plavaka"/>
</dbReference>
<sequence>MYFSNSRKYDCGHPKFHSAHHVAYIPHISDLVRDVYREHYQQPPSDNVLQHLKQEVMQAVWKLILDEEFLDAYENSVVLPCYDKVSRRFLPEFFSYSADYPEKVSIICIKHLGNCLCVRCIIQKCHVRLLGTHADSRWRISQRRTDSIIRQNLVKTARWHIFVDGRGVESSIVKQLLDNLSLTPIINIFSKKLFPLGFDIYSLLTVDQLHEFEIGVWKAVLTHLIRMLLALKDSSIKTLDEHFRHVPTYGRDTIRCFHNNVSEMKKLAARDFEDILQCAIPCLDGLFPKQKHNNMVQALLFDLATWHAYAKLCLHTDSTVSSLERATTQLRKSLWTFQNEAKKFDTYKTPKEMESRHRREAAAEKKSQRDTGSTREEDTNGKGKAKKKASGHKKKEFNISTAKMHFLGDYAHLVKEYGMTDSYTTRNSKCQYQQVKHFYCQTNKQKYTNQVIRHEQWSRVIRMIGQAVKTAPKSKKRKSGAKQVVQFVKGSEHLPKTDPSQRYHIGHGQENQVNLSELGEWVDEDKDKDPALENFIPKLKDHLIHRLLGPQSKTEYTDTERTNLSFTNDCIYAHKVPWINYNTYDRRRSQDSVNPSGRGEQEEEDWRYYHVNMFVDRDMLMRYCGGAVGHIQFQEYEHYFVKDAGLDKHDLPKYDENGEEMEAGDSPDEGEEILPNSLDPGTSDSDSDTDSQVMSGREDAHPSNEDSNDREAAEQSDADLDFYEHASLV</sequence>
<organism evidence="2 3">
    <name type="scientific">Marasmius tenuissimus</name>
    <dbReference type="NCBI Taxonomy" id="585030"/>
    <lineage>
        <taxon>Eukaryota</taxon>
        <taxon>Fungi</taxon>
        <taxon>Dikarya</taxon>
        <taxon>Basidiomycota</taxon>
        <taxon>Agaricomycotina</taxon>
        <taxon>Agaricomycetes</taxon>
        <taxon>Agaricomycetidae</taxon>
        <taxon>Agaricales</taxon>
        <taxon>Marasmiineae</taxon>
        <taxon>Marasmiaceae</taxon>
        <taxon>Marasmius</taxon>
    </lineage>
</organism>
<evidence type="ECO:0000313" key="3">
    <source>
        <dbReference type="Proteomes" id="UP001437256"/>
    </source>
</evidence>
<name>A0ABR2ZL71_9AGAR</name>